<name>W9RWW1_9ROSA</name>
<proteinExistence type="inferred from homology"/>
<feature type="compositionally biased region" description="Low complexity" evidence="2">
    <location>
        <begin position="253"/>
        <end position="265"/>
    </location>
</feature>
<dbReference type="PANTHER" id="PTHR12066">
    <property type="entry name" value="TELOMERASE REVERSE TRANSCRIPTASE"/>
    <property type="match status" value="1"/>
</dbReference>
<feature type="compositionally biased region" description="Basic residues" evidence="2">
    <location>
        <begin position="268"/>
        <end position="285"/>
    </location>
</feature>
<comment type="function">
    <text evidence="1">Telomerase is a ribonucleoprotein enzyme essential for the replication of chromosome termini in most eukaryotes. It elongates telomeres. It is a reverse transcriptase that adds simple sequence repeats to chromosome ends by copying a template sequence within the RNA component of the enzyme.</text>
</comment>
<comment type="catalytic activity">
    <reaction evidence="1">
        <text>DNA(n) + a 2'-deoxyribonucleoside 5'-triphosphate = DNA(n+1) + diphosphate</text>
        <dbReference type="Rhea" id="RHEA:22508"/>
        <dbReference type="Rhea" id="RHEA-COMP:17339"/>
        <dbReference type="Rhea" id="RHEA-COMP:17340"/>
        <dbReference type="ChEBI" id="CHEBI:33019"/>
        <dbReference type="ChEBI" id="CHEBI:61560"/>
        <dbReference type="ChEBI" id="CHEBI:173112"/>
        <dbReference type="EC" id="2.7.7.49"/>
    </reaction>
</comment>
<dbReference type="GO" id="GO:0042162">
    <property type="term" value="F:telomeric DNA binding"/>
    <property type="evidence" value="ECO:0007669"/>
    <property type="project" value="TreeGrafter"/>
</dbReference>
<sequence length="1080" mass="123059">MTRKPRIPEVLWRLFQNRARTLSATIISLLSPSPADAASLLRPDDSSDYRDLLSRCFAVVSENAPPLPLFSPHEFQWSQHQIVERTIEMIISEKSASSNVICSGYDKCNQSSPLVELLSGPAWCLLLERVGEGIMAHLLKHASIFMPLDHKKYHQVAGTPITKLCFAMSKHMPKSQRPSYLLIPSGPKKKRERDDAIVPVSKRNHVASSISSDGVSSSFTCFSSHHEDKQCQMNLSVAALEIKESSVKNTKDNSNQEVQQNSNQSIPKLRKRSRPYSWQRHRKRRQLDSQDTVVITSSTSIPIQKNMLSEKRGLKGNSGSSFLTGKRAFRVVHTDILNSLKPNSSDSMFLLESIFGLSDVVEHSDTVAGFENNGFCLSDSASVCLFHSLIKNLKILIRRTRSCQHLRLLNKHCTVLTLDRNATGNSECSHKGSEFENQLLKKSQDCFSNQSKSSLEANHLEAIKSYCPKKSERGKRDVFYYKKSVWEMVKRRAATCLKNQNYVCLDNAATREIVSCRTFGFSKLRLLPKENGIRLLANLKASSRTLQESYGKNEFSGTHKRTDWVKKSVEFKYFRSVNSVLRDTHAVLKGMQLKEPEKLGSSVFDYNDVYRRLCPFLIGLKRGSSTMRGVFMIVSDVSKAFDSVDQNKLLSVIKDVISEERYTLKQSCQVFCTKKSLSVREDLALLDQNINSRNASFIPLRSPDSILVNQECSRSVKKEELLFNLDEHVKRNVLQLDKKFYLQRVGISQGSVLSSLLCSLYYGDMDRKVIFPFLERTSQRPIQDVLKKCDCENASSAQFSDNKVTSSIDYMLLRFIDDFLFISTSKQQAKHFFSRLSRGFRDYNCYMNEGKFGVNFDIGRISELSSNRLSVGEDGTSFLRWSGLLINCSTLEVQADYTKYLSDHLCSSLTVCWQGKPARHLEAKLCGYMRPKCHPIFYDSNINSAGVVRLNIFQAFLLCAMKFHCYFCDLSYICKFQTRSYLRIIEKSFRYMHFLIKKRMCSASLGFGLHPILHLEDGEVEWLGLNAYIQVLKKKQSRHKELLSLLTSKLSAHNLSGTRSTHLNYAIDASHSSLMWKIKY</sequence>
<evidence type="ECO:0000256" key="2">
    <source>
        <dbReference type="SAM" id="MobiDB-lite"/>
    </source>
</evidence>
<keyword evidence="1 4" id="KW-0695">RNA-directed DNA polymerase</keyword>
<evidence type="ECO:0000313" key="4">
    <source>
        <dbReference type="EMBL" id="EXC16160.1"/>
    </source>
</evidence>
<dbReference type="STRING" id="981085.W9RWW1"/>
<keyword evidence="1" id="KW-0779">Telomere</keyword>
<keyword evidence="1" id="KW-0548">Nucleotidyltransferase</keyword>
<dbReference type="CDD" id="cd01648">
    <property type="entry name" value="TERT"/>
    <property type="match status" value="1"/>
</dbReference>
<reference evidence="5" key="1">
    <citation type="submission" date="2013-01" db="EMBL/GenBank/DDBJ databases">
        <title>Draft Genome Sequence of a Mulberry Tree, Morus notabilis C.K. Schneid.</title>
        <authorList>
            <person name="He N."/>
            <person name="Zhao S."/>
        </authorList>
    </citation>
    <scope>NUCLEOTIDE SEQUENCE</scope>
</reference>
<dbReference type="Gene3D" id="3.30.70.2630">
    <property type="match status" value="1"/>
</dbReference>
<dbReference type="InterPro" id="IPR003545">
    <property type="entry name" value="Telomerase_RT"/>
</dbReference>
<keyword evidence="1" id="KW-0158">Chromosome</keyword>
<comment type="subcellular location">
    <subcellularLocation>
        <location evidence="1">Nucleus</location>
    </subcellularLocation>
    <subcellularLocation>
        <location evidence="1">Chromosome</location>
        <location evidence="1">Telomere</location>
    </subcellularLocation>
</comment>
<dbReference type="PROSITE" id="PS50878">
    <property type="entry name" value="RT_POL"/>
    <property type="match status" value="1"/>
</dbReference>
<dbReference type="GO" id="GO:0003720">
    <property type="term" value="F:telomerase activity"/>
    <property type="evidence" value="ECO:0007669"/>
    <property type="project" value="InterPro"/>
</dbReference>
<feature type="region of interest" description="Disordered" evidence="2">
    <location>
        <begin position="247"/>
        <end position="291"/>
    </location>
</feature>
<evidence type="ECO:0000256" key="1">
    <source>
        <dbReference type="RuleBase" id="RU365061"/>
    </source>
</evidence>
<dbReference type="GO" id="GO:0007004">
    <property type="term" value="P:telomere maintenance via telomerase"/>
    <property type="evidence" value="ECO:0007669"/>
    <property type="project" value="TreeGrafter"/>
</dbReference>
<keyword evidence="1" id="KW-0460">Magnesium</keyword>
<dbReference type="EMBL" id="KE345789">
    <property type="protein sequence ID" value="EXC16160.1"/>
    <property type="molecule type" value="Genomic_DNA"/>
</dbReference>
<dbReference type="InterPro" id="IPR049139">
    <property type="entry name" value="TERT_C"/>
</dbReference>
<dbReference type="Proteomes" id="UP000030645">
    <property type="component" value="Unassembled WGS sequence"/>
</dbReference>
<keyword evidence="1" id="KW-0539">Nucleus</keyword>
<dbReference type="EC" id="2.7.7.49" evidence="1"/>
<dbReference type="Pfam" id="PF21399">
    <property type="entry name" value="TERT_C"/>
    <property type="match status" value="1"/>
</dbReference>
<dbReference type="FunFam" id="3.30.70.2630:FF:000002">
    <property type="entry name" value="Telomerase reverse transcriptase"/>
    <property type="match status" value="1"/>
</dbReference>
<gene>
    <name evidence="4" type="ORF">L484_024328</name>
</gene>
<keyword evidence="5" id="KW-1185">Reference proteome</keyword>
<dbReference type="Gene3D" id="1.10.357.90">
    <property type="match status" value="1"/>
</dbReference>
<organism evidence="4 5">
    <name type="scientific">Morus notabilis</name>
    <dbReference type="NCBI Taxonomy" id="981085"/>
    <lineage>
        <taxon>Eukaryota</taxon>
        <taxon>Viridiplantae</taxon>
        <taxon>Streptophyta</taxon>
        <taxon>Embryophyta</taxon>
        <taxon>Tracheophyta</taxon>
        <taxon>Spermatophyta</taxon>
        <taxon>Magnoliopsida</taxon>
        <taxon>eudicotyledons</taxon>
        <taxon>Gunneridae</taxon>
        <taxon>Pentapetalae</taxon>
        <taxon>rosids</taxon>
        <taxon>fabids</taxon>
        <taxon>Rosales</taxon>
        <taxon>Moraceae</taxon>
        <taxon>Moreae</taxon>
        <taxon>Morus</taxon>
    </lineage>
</organism>
<dbReference type="InterPro" id="IPR000477">
    <property type="entry name" value="RT_dom"/>
</dbReference>
<dbReference type="Gene3D" id="1.10.132.70">
    <property type="match status" value="1"/>
</dbReference>
<protein>
    <recommendedName>
        <fullName evidence="1">Telomerase reverse transcriptase</fullName>
        <ecNumber evidence="1">2.7.7.49</ecNumber>
    </recommendedName>
    <alternativeName>
        <fullName evidence="1">Telomerase catalytic subunit</fullName>
    </alternativeName>
</protein>
<keyword evidence="1" id="KW-0479">Metal-binding</keyword>
<dbReference type="eggNOG" id="KOG1005">
    <property type="taxonomic scope" value="Eukaryota"/>
</dbReference>
<feature type="domain" description="Reverse transcriptase" evidence="3">
    <location>
        <begin position="508"/>
        <end position="886"/>
    </location>
</feature>
<dbReference type="GO" id="GO:0000333">
    <property type="term" value="C:telomerase catalytic core complex"/>
    <property type="evidence" value="ECO:0007669"/>
    <property type="project" value="TreeGrafter"/>
</dbReference>
<dbReference type="GO" id="GO:0000781">
    <property type="term" value="C:chromosome, telomeric region"/>
    <property type="evidence" value="ECO:0007669"/>
    <property type="project" value="UniProtKB-SubCell"/>
</dbReference>
<dbReference type="PANTHER" id="PTHR12066:SF0">
    <property type="entry name" value="TELOMERASE REVERSE TRANSCRIPTASE"/>
    <property type="match status" value="1"/>
</dbReference>
<accession>W9RWW1</accession>
<dbReference type="GO" id="GO:0046872">
    <property type="term" value="F:metal ion binding"/>
    <property type="evidence" value="ECO:0007669"/>
    <property type="project" value="UniProtKB-KW"/>
</dbReference>
<keyword evidence="1" id="KW-0808">Transferase</keyword>
<dbReference type="GO" id="GO:0070034">
    <property type="term" value="F:telomerase RNA binding"/>
    <property type="evidence" value="ECO:0007669"/>
    <property type="project" value="TreeGrafter"/>
</dbReference>
<comment type="similarity">
    <text evidence="1">Belongs to the reverse transcriptase family. Telomerase subfamily.</text>
</comment>
<evidence type="ECO:0000313" key="5">
    <source>
        <dbReference type="Proteomes" id="UP000030645"/>
    </source>
</evidence>
<evidence type="ECO:0000259" key="3">
    <source>
        <dbReference type="PROSITE" id="PS50878"/>
    </source>
</evidence>
<dbReference type="AlphaFoldDB" id="W9RWW1"/>